<dbReference type="PANTHER" id="PTHR11228">
    <property type="entry name" value="RADICAL SAM DOMAIN PROTEIN"/>
    <property type="match status" value="1"/>
</dbReference>
<name>A0A2Z5G328_9BACT</name>
<dbReference type="AlphaFoldDB" id="A0A2Z5G328"/>
<dbReference type="GO" id="GO:0051536">
    <property type="term" value="F:iron-sulfur cluster binding"/>
    <property type="evidence" value="ECO:0007669"/>
    <property type="project" value="UniProtKB-KW"/>
</dbReference>
<comment type="cofactor">
    <cofactor evidence="1">
        <name>[4Fe-4S] cluster</name>
        <dbReference type="ChEBI" id="CHEBI:49883"/>
    </cofactor>
</comment>
<evidence type="ECO:0000256" key="1">
    <source>
        <dbReference type="ARBA" id="ARBA00001966"/>
    </source>
</evidence>
<proteinExistence type="predicted"/>
<dbReference type="Proteomes" id="UP000253606">
    <property type="component" value="Chromosome"/>
</dbReference>
<evidence type="ECO:0000256" key="3">
    <source>
        <dbReference type="ARBA" id="ARBA00022723"/>
    </source>
</evidence>
<evidence type="ECO:0000313" key="9">
    <source>
        <dbReference type="Proteomes" id="UP000253606"/>
    </source>
</evidence>
<evidence type="ECO:0000259" key="7">
    <source>
        <dbReference type="PROSITE" id="PS51918"/>
    </source>
</evidence>
<evidence type="ECO:0000256" key="2">
    <source>
        <dbReference type="ARBA" id="ARBA00022691"/>
    </source>
</evidence>
<dbReference type="KEGG" id="abas:ACPOL_3756"/>
<evidence type="ECO:0000256" key="4">
    <source>
        <dbReference type="ARBA" id="ARBA00023004"/>
    </source>
</evidence>
<keyword evidence="5" id="KW-0411">Iron-sulfur</keyword>
<accession>A0A2Z5G328</accession>
<evidence type="ECO:0000313" key="8">
    <source>
        <dbReference type="EMBL" id="AXC13035.1"/>
    </source>
</evidence>
<keyword evidence="3" id="KW-0479">Metal-binding</keyword>
<dbReference type="InterPro" id="IPR007197">
    <property type="entry name" value="rSAM"/>
</dbReference>
<dbReference type="GO" id="GO:0046872">
    <property type="term" value="F:metal ion binding"/>
    <property type="evidence" value="ECO:0007669"/>
    <property type="project" value="UniProtKB-KW"/>
</dbReference>
<dbReference type="Gene3D" id="3.20.20.70">
    <property type="entry name" value="Aldolase class I"/>
    <property type="match status" value="1"/>
</dbReference>
<dbReference type="EMBL" id="CP030840">
    <property type="protein sequence ID" value="AXC13035.1"/>
    <property type="molecule type" value="Genomic_DNA"/>
</dbReference>
<gene>
    <name evidence="8" type="ORF">ACPOL_3756</name>
</gene>
<dbReference type="PROSITE" id="PS51918">
    <property type="entry name" value="RADICAL_SAM"/>
    <property type="match status" value="1"/>
</dbReference>
<dbReference type="InterPro" id="IPR013785">
    <property type="entry name" value="Aldolase_TIM"/>
</dbReference>
<keyword evidence="6" id="KW-0175">Coiled coil</keyword>
<protein>
    <submittedName>
        <fullName evidence="8">Fe-S protein, radical SAM family</fullName>
    </submittedName>
</protein>
<evidence type="ECO:0000256" key="6">
    <source>
        <dbReference type="SAM" id="Coils"/>
    </source>
</evidence>
<dbReference type="PANTHER" id="PTHR11228:SF7">
    <property type="entry name" value="PQQA PEPTIDE CYCLASE"/>
    <property type="match status" value="1"/>
</dbReference>
<sequence length="270" mass="29871">MLTGGEPLLNRELEAICTFFRDLGLHLTLLTTGLLLQKKAAIVAAGFDDIIISIDGPPEIHDRIRNVSGAFRVIQKGILAVRALRPEMPISCRTTVQKLNYAHLRATVSAARSLGLNSISFLAADVSSAAFNREEPWALERQEEVALSRAELMKLEDEIELLIETYQEDIKSGFVTESQAKLRRIANRFRERIDGSPTKAPICNAPWVSAVMEVDGSVRPCFFHPSVGNAHQLPLEEAINTDAALSFRSRLKVASNPTCQRCVCSLNYAR</sequence>
<keyword evidence="9" id="KW-1185">Reference proteome</keyword>
<dbReference type="GO" id="GO:0003824">
    <property type="term" value="F:catalytic activity"/>
    <property type="evidence" value="ECO:0007669"/>
    <property type="project" value="InterPro"/>
</dbReference>
<feature type="domain" description="Radical SAM core" evidence="7">
    <location>
        <begin position="1"/>
        <end position="164"/>
    </location>
</feature>
<keyword evidence="2" id="KW-0949">S-adenosyl-L-methionine</keyword>
<keyword evidence="4" id="KW-0408">Iron</keyword>
<dbReference type="CDD" id="cd21109">
    <property type="entry name" value="SPASM"/>
    <property type="match status" value="1"/>
</dbReference>
<dbReference type="InterPro" id="IPR058240">
    <property type="entry name" value="rSAM_sf"/>
</dbReference>
<feature type="coiled-coil region" evidence="6">
    <location>
        <begin position="138"/>
        <end position="165"/>
    </location>
</feature>
<dbReference type="SUPFAM" id="SSF102114">
    <property type="entry name" value="Radical SAM enzymes"/>
    <property type="match status" value="1"/>
</dbReference>
<organism evidence="8 9">
    <name type="scientific">Acidisarcina polymorpha</name>
    <dbReference type="NCBI Taxonomy" id="2211140"/>
    <lineage>
        <taxon>Bacteria</taxon>
        <taxon>Pseudomonadati</taxon>
        <taxon>Acidobacteriota</taxon>
        <taxon>Terriglobia</taxon>
        <taxon>Terriglobales</taxon>
        <taxon>Acidobacteriaceae</taxon>
        <taxon>Acidisarcina</taxon>
    </lineage>
</organism>
<dbReference type="InterPro" id="IPR050377">
    <property type="entry name" value="Radical_SAM_PqqE_MftC-like"/>
</dbReference>
<dbReference type="Pfam" id="PF04055">
    <property type="entry name" value="Radical_SAM"/>
    <property type="match status" value="1"/>
</dbReference>
<reference evidence="8 9" key="1">
    <citation type="journal article" date="2018" name="Front. Microbiol.">
        <title>Hydrolytic Capabilities as a Key to Environmental Success: Chitinolytic and Cellulolytic Acidobacteria From Acidic Sub-arctic Soils and Boreal Peatlands.</title>
        <authorList>
            <person name="Belova S.E."/>
            <person name="Ravin N.V."/>
            <person name="Pankratov T.A."/>
            <person name="Rakitin A.L."/>
            <person name="Ivanova A.A."/>
            <person name="Beletsky A.V."/>
            <person name="Mardanov A.V."/>
            <person name="Sinninghe Damste J.S."/>
            <person name="Dedysh S.N."/>
        </authorList>
    </citation>
    <scope>NUCLEOTIDE SEQUENCE [LARGE SCALE GENOMIC DNA]</scope>
    <source>
        <strain evidence="8 9">SBC82</strain>
    </source>
</reference>
<dbReference type="Pfam" id="PF13186">
    <property type="entry name" value="SPASM"/>
    <property type="match status" value="1"/>
</dbReference>
<dbReference type="InterPro" id="IPR023885">
    <property type="entry name" value="4Fe4S-binding_SPASM_dom"/>
</dbReference>
<evidence type="ECO:0000256" key="5">
    <source>
        <dbReference type="ARBA" id="ARBA00023014"/>
    </source>
</evidence>